<dbReference type="PROSITE" id="PS51257">
    <property type="entry name" value="PROKAR_LIPOPROTEIN"/>
    <property type="match status" value="1"/>
</dbReference>
<accession>A0A542SQP3</accession>
<dbReference type="Proteomes" id="UP000316181">
    <property type="component" value="Unassembled WGS sequence"/>
</dbReference>
<dbReference type="PANTHER" id="PTHR43649">
    <property type="entry name" value="ARABINOSE-BINDING PROTEIN-RELATED"/>
    <property type="match status" value="1"/>
</dbReference>
<evidence type="ECO:0000256" key="4">
    <source>
        <dbReference type="ARBA" id="ARBA00023139"/>
    </source>
</evidence>
<dbReference type="Gene3D" id="3.40.190.10">
    <property type="entry name" value="Periplasmic binding protein-like II"/>
    <property type="match status" value="2"/>
</dbReference>
<keyword evidence="2 6" id="KW-0732">Signal</keyword>
<evidence type="ECO:0000256" key="1">
    <source>
        <dbReference type="ARBA" id="ARBA00022475"/>
    </source>
</evidence>
<dbReference type="AlphaFoldDB" id="A0A542SQP3"/>
<keyword evidence="5" id="KW-0449">Lipoprotein</keyword>
<dbReference type="EMBL" id="VFNV01000001">
    <property type="protein sequence ID" value="TQK76517.1"/>
    <property type="molecule type" value="Genomic_DNA"/>
</dbReference>
<dbReference type="PANTHER" id="PTHR43649:SF33">
    <property type="entry name" value="POLYGALACTURONAN_RHAMNOGALACTURONAN-BINDING PROTEIN YTCQ"/>
    <property type="match status" value="1"/>
</dbReference>
<sequence length="453" mass="47590">MATKKLRRSTAIGRIVAATATLGLVAGLAACGGGSSDTATSTGGSGSPSASDVTGDLNILVSSADASDKAFGEVIDAFNAKYPNAKATLNSVPNDTYPTTKSAQLTAGKVDVFVVKTFREMPDYAQDSVSEDVQLAQSGGLVDLTDQAFMKNYTQSVLDSQAIGGKQYAVPTGTSYVTGVYYNKKIFSDNGIEAPTTWSELQAATEKLEKAGVTAFGIGGKDTWPAGLVMLGAVGSEYPTAADKQATIDGLWNQSVSLTSGKPLDVLKKTQWVFEHAQKNFSGAGYDDMPAAFARGEFAMLPDGTWNQPTIATAVNDQFEIGYFPFPGSDNAADNKYLNGKIELQLAVSASSKNQAAALAFLDLFSQKDTYTKFVETSGFSSAQPDIDQSDFLNSIADQTSQFEPVWESLWIANPNAGDDASFPFNYPALKPLGSSDAAGAAAAAESAWTKAF</sequence>
<reference evidence="7 8" key="1">
    <citation type="submission" date="2019-06" db="EMBL/GenBank/DDBJ databases">
        <title>Sequencing the genomes of 1000 actinobacteria strains.</title>
        <authorList>
            <person name="Klenk H.-P."/>
        </authorList>
    </citation>
    <scope>NUCLEOTIDE SEQUENCE [LARGE SCALE GENOMIC DNA]</scope>
    <source>
        <strain evidence="7 8">DSM 10596</strain>
    </source>
</reference>
<name>A0A542SQP3_9MICO</name>
<organism evidence="7 8">
    <name type="scientific">Rarobacter incanus</name>
    <dbReference type="NCBI Taxonomy" id="153494"/>
    <lineage>
        <taxon>Bacteria</taxon>
        <taxon>Bacillati</taxon>
        <taxon>Actinomycetota</taxon>
        <taxon>Actinomycetes</taxon>
        <taxon>Micrococcales</taxon>
        <taxon>Rarobacteraceae</taxon>
        <taxon>Rarobacter</taxon>
    </lineage>
</organism>
<feature type="signal peptide" evidence="6">
    <location>
        <begin position="1"/>
        <end position="29"/>
    </location>
</feature>
<comment type="caution">
    <text evidence="7">The sequence shown here is derived from an EMBL/GenBank/DDBJ whole genome shotgun (WGS) entry which is preliminary data.</text>
</comment>
<evidence type="ECO:0000313" key="7">
    <source>
        <dbReference type="EMBL" id="TQK76517.1"/>
    </source>
</evidence>
<dbReference type="InterPro" id="IPR050490">
    <property type="entry name" value="Bact_solute-bd_prot1"/>
</dbReference>
<evidence type="ECO:0000256" key="6">
    <source>
        <dbReference type="SAM" id="SignalP"/>
    </source>
</evidence>
<dbReference type="InterPro" id="IPR006059">
    <property type="entry name" value="SBP"/>
</dbReference>
<gene>
    <name evidence="7" type="ORF">FB389_1193</name>
</gene>
<dbReference type="RefSeq" id="WP_142111831.1">
    <property type="nucleotide sequence ID" value="NZ_BAAATB010000002.1"/>
</dbReference>
<dbReference type="SUPFAM" id="SSF53850">
    <property type="entry name" value="Periplasmic binding protein-like II"/>
    <property type="match status" value="1"/>
</dbReference>
<feature type="chain" id="PRO_5021729797" evidence="6">
    <location>
        <begin position="30"/>
        <end position="453"/>
    </location>
</feature>
<evidence type="ECO:0000256" key="3">
    <source>
        <dbReference type="ARBA" id="ARBA00023136"/>
    </source>
</evidence>
<keyword evidence="1" id="KW-1003">Cell membrane</keyword>
<keyword evidence="3" id="KW-0472">Membrane</keyword>
<evidence type="ECO:0000256" key="2">
    <source>
        <dbReference type="ARBA" id="ARBA00022729"/>
    </source>
</evidence>
<protein>
    <submittedName>
        <fullName evidence="7">Carbohydrate ABC transporter substrate-binding protein (CUT1 family)</fullName>
    </submittedName>
</protein>
<dbReference type="OrthoDB" id="8478044at2"/>
<dbReference type="Pfam" id="PF01547">
    <property type="entry name" value="SBP_bac_1"/>
    <property type="match status" value="1"/>
</dbReference>
<evidence type="ECO:0000256" key="5">
    <source>
        <dbReference type="ARBA" id="ARBA00023288"/>
    </source>
</evidence>
<keyword evidence="8" id="KW-1185">Reference proteome</keyword>
<evidence type="ECO:0000313" key="8">
    <source>
        <dbReference type="Proteomes" id="UP000316181"/>
    </source>
</evidence>
<proteinExistence type="predicted"/>
<keyword evidence="4" id="KW-0564">Palmitate</keyword>